<dbReference type="Pfam" id="PF19716">
    <property type="entry name" value="DUF6211"/>
    <property type="match status" value="1"/>
</dbReference>
<name>A0ABN3XE45_9ACTN</name>
<protein>
    <recommendedName>
        <fullName evidence="4">RES domain-containing protein</fullName>
    </recommendedName>
</protein>
<dbReference type="InterPro" id="IPR046183">
    <property type="entry name" value="DUF6211"/>
</dbReference>
<proteinExistence type="predicted"/>
<evidence type="ECO:0000313" key="3">
    <source>
        <dbReference type="Proteomes" id="UP001500403"/>
    </source>
</evidence>
<organism evidence="2 3">
    <name type="scientific">Streptomyces enissocaesilis</name>
    <dbReference type="NCBI Taxonomy" id="332589"/>
    <lineage>
        <taxon>Bacteria</taxon>
        <taxon>Bacillati</taxon>
        <taxon>Actinomycetota</taxon>
        <taxon>Actinomycetes</taxon>
        <taxon>Kitasatosporales</taxon>
        <taxon>Streptomycetaceae</taxon>
        <taxon>Streptomyces</taxon>
        <taxon>Streptomyces rochei group</taxon>
    </lineage>
</organism>
<reference evidence="2 3" key="1">
    <citation type="journal article" date="2019" name="Int. J. Syst. Evol. Microbiol.">
        <title>The Global Catalogue of Microorganisms (GCM) 10K type strain sequencing project: providing services to taxonomists for standard genome sequencing and annotation.</title>
        <authorList>
            <consortium name="The Broad Institute Genomics Platform"/>
            <consortium name="The Broad Institute Genome Sequencing Center for Infectious Disease"/>
            <person name="Wu L."/>
            <person name="Ma J."/>
        </authorList>
    </citation>
    <scope>NUCLEOTIDE SEQUENCE [LARGE SCALE GENOMIC DNA]</scope>
    <source>
        <strain evidence="2 3">JCM 9088</strain>
    </source>
</reference>
<dbReference type="EMBL" id="BAAAUD010000040">
    <property type="protein sequence ID" value="GAA2951331.1"/>
    <property type="molecule type" value="Genomic_DNA"/>
</dbReference>
<gene>
    <name evidence="2" type="ORF">GCM10010446_40690</name>
</gene>
<evidence type="ECO:0008006" key="4">
    <source>
        <dbReference type="Google" id="ProtNLM"/>
    </source>
</evidence>
<dbReference type="Proteomes" id="UP001500403">
    <property type="component" value="Unassembled WGS sequence"/>
</dbReference>
<sequence length="92" mass="9946">MLCDRHPDCPQPGDIAQLTRGNSIGADQADTFVIVEDFPPTGRHLVLNLPVDHPDRADWAAAVPLADIATLTRLEPAGSRTWTPAPDPDEPE</sequence>
<evidence type="ECO:0000256" key="1">
    <source>
        <dbReference type="SAM" id="MobiDB-lite"/>
    </source>
</evidence>
<dbReference type="RefSeq" id="WP_327436048.1">
    <property type="nucleotide sequence ID" value="NZ_BAAAUD010000040.1"/>
</dbReference>
<feature type="region of interest" description="Disordered" evidence="1">
    <location>
        <begin position="1"/>
        <end position="22"/>
    </location>
</feature>
<keyword evidence="3" id="KW-1185">Reference proteome</keyword>
<comment type="caution">
    <text evidence="2">The sequence shown here is derived from an EMBL/GenBank/DDBJ whole genome shotgun (WGS) entry which is preliminary data.</text>
</comment>
<evidence type="ECO:0000313" key="2">
    <source>
        <dbReference type="EMBL" id="GAA2951331.1"/>
    </source>
</evidence>
<accession>A0ABN3XE45</accession>